<evidence type="ECO:0000256" key="8">
    <source>
        <dbReference type="ARBA" id="ARBA00031345"/>
    </source>
</evidence>
<evidence type="ECO:0000256" key="4">
    <source>
        <dbReference type="ARBA" id="ARBA00022448"/>
    </source>
</evidence>
<evidence type="ECO:0000313" key="11">
    <source>
        <dbReference type="Proteomes" id="UP001530400"/>
    </source>
</evidence>
<evidence type="ECO:0000313" key="10">
    <source>
        <dbReference type="EMBL" id="KAL3789373.1"/>
    </source>
</evidence>
<dbReference type="EMBL" id="JALLPJ020000523">
    <property type="protein sequence ID" value="KAL3789373.1"/>
    <property type="molecule type" value="Genomic_DNA"/>
</dbReference>
<comment type="subcellular location">
    <subcellularLocation>
        <location evidence="1">Golgi apparatus membrane</location>
        <topology evidence="1">Peripheral membrane protein</topology>
    </subcellularLocation>
</comment>
<gene>
    <name evidence="10" type="ORF">ACHAWO_011537</name>
</gene>
<keyword evidence="4" id="KW-0813">Transport</keyword>
<comment type="caution">
    <text evidence="10">The sequence shown here is derived from an EMBL/GenBank/DDBJ whole genome shotgun (WGS) entry which is preliminary data.</text>
</comment>
<evidence type="ECO:0000256" key="1">
    <source>
        <dbReference type="ARBA" id="ARBA00004395"/>
    </source>
</evidence>
<dbReference type="GO" id="GO:0015031">
    <property type="term" value="P:protein transport"/>
    <property type="evidence" value="ECO:0007669"/>
    <property type="project" value="UniProtKB-KW"/>
</dbReference>
<proteinExistence type="inferred from homology"/>
<keyword evidence="6" id="KW-0333">Golgi apparatus</keyword>
<keyword evidence="7" id="KW-0472">Membrane</keyword>
<accession>A0ABD3PMZ9</accession>
<dbReference type="InterPro" id="IPR019335">
    <property type="entry name" value="COG7"/>
</dbReference>
<keyword evidence="5" id="KW-0653">Protein transport</keyword>
<dbReference type="AlphaFoldDB" id="A0ABD3PMZ9"/>
<protein>
    <recommendedName>
        <fullName evidence="3">Conserved oligomeric Golgi complex subunit 7</fullName>
    </recommendedName>
    <alternativeName>
        <fullName evidence="8">Component of oligomeric Golgi complex 7</fullName>
    </alternativeName>
</protein>
<name>A0ABD3PMZ9_9STRA</name>
<dbReference type="Proteomes" id="UP001530400">
    <property type="component" value="Unassembled WGS sequence"/>
</dbReference>
<evidence type="ECO:0000256" key="2">
    <source>
        <dbReference type="ARBA" id="ARBA00005831"/>
    </source>
</evidence>
<evidence type="ECO:0000256" key="6">
    <source>
        <dbReference type="ARBA" id="ARBA00023034"/>
    </source>
</evidence>
<organism evidence="10 11">
    <name type="scientific">Cyclotella atomus</name>
    <dbReference type="NCBI Taxonomy" id="382360"/>
    <lineage>
        <taxon>Eukaryota</taxon>
        <taxon>Sar</taxon>
        <taxon>Stramenopiles</taxon>
        <taxon>Ochrophyta</taxon>
        <taxon>Bacillariophyta</taxon>
        <taxon>Coscinodiscophyceae</taxon>
        <taxon>Thalassiosirophycidae</taxon>
        <taxon>Stephanodiscales</taxon>
        <taxon>Stephanodiscaceae</taxon>
        <taxon>Cyclotella</taxon>
    </lineage>
</organism>
<evidence type="ECO:0000256" key="9">
    <source>
        <dbReference type="SAM" id="MobiDB-lite"/>
    </source>
</evidence>
<sequence>MAAPNTATDPLQDERLSALLASPDFSVPAYLNMALDLSSTEDNSQTTTDEQHRYLEQQMANLALQLQIRTQSCHDEIGRIGAELQAVLPRCCADVGRVTAGLDGMEMDLAGLIMEESEGKQQLQEDDPLTTLHTLLNLKTHLTSARIILSAASSWDETIRSIPALLAASNDHSHSDHADPTAPSASQHLVEAVEALSTLEAGERALRVMPSGREEREEVLATLRSRTEAMLKPQLLHALKKTETRTALLRQCVEMYGSLGKMDVLKEEYIKARPGEVVSVWFSFGGSSAAAGPESVDETKQKEDDEAVEDFDFTEDDTVPPEAPAASTHSSVSAGLPKQQFTDFLPDFYEAVLDLLAKERNQARTVFGPEMAPSIVVKVLMECFKPIVSSFGRRLENLCPLPNSLGAAASPSAGGMEAIAVAFESTVQFLSLAYDQIEAWDATSSDAQGTVPNKDGEKSNQALLETIRDTFLLIASPFVPYQQSLAEVERHPLGEAASIVARDVRSPAGFVGEVGRFGSFHVPSGPRQVPRDDTPTHLLDQYSHISSPFHALVVVDRFELFNSGYNATSTLSAIDNLLSNHASELAIAMRSLSGNATSGSEFDEQHVHCALEVLRIAGVFKRDLKSFESSVRDRLKTMANQMMDAGLNASDTDIPDALSPTQIRVMLAKGACSPSTTRDVDDGTGVKYPAPVAQLRRLAGLSSDSPLLFPKALESTSKLARSSQSFVFEVCYAIPEGHLRGISALPIWKQEGFSGQDDSYGILPQSFITHVGEHMLALVQALEPFASDSEALGLANEVMDGVREVAVQPWKEFVAAAGCSSTRSDDSETLSELMVGKTLVKFLSNDDDAVEDAANEQEEEEEDPSTVFCNQWLDVVGMAVTGRLLERSMRIPRLGKKGAEHLAADLNYIRNVFTALGVSGHPNPLLQHAAQLASMNQDLFREMTREGDTTSSGVLEVIHKMRDRMAYVKGISL</sequence>
<evidence type="ECO:0000256" key="3">
    <source>
        <dbReference type="ARBA" id="ARBA00020984"/>
    </source>
</evidence>
<dbReference type="PANTHER" id="PTHR21443:SF0">
    <property type="entry name" value="CONSERVED OLIGOMERIC GOLGI COMPLEX SUBUNIT 7"/>
    <property type="match status" value="1"/>
</dbReference>
<comment type="similarity">
    <text evidence="2">Belongs to the COG7 family.</text>
</comment>
<dbReference type="PANTHER" id="PTHR21443">
    <property type="entry name" value="CONSERVED OLIGOMERIC GOLGI COMPLEX COMPONENT 7"/>
    <property type="match status" value="1"/>
</dbReference>
<reference evidence="10 11" key="1">
    <citation type="submission" date="2024-10" db="EMBL/GenBank/DDBJ databases">
        <title>Updated reference genomes for cyclostephanoid diatoms.</title>
        <authorList>
            <person name="Roberts W.R."/>
            <person name="Alverson A.J."/>
        </authorList>
    </citation>
    <scope>NUCLEOTIDE SEQUENCE [LARGE SCALE GENOMIC DNA]</scope>
    <source>
        <strain evidence="10 11">AJA010-31</strain>
    </source>
</reference>
<feature type="region of interest" description="Disordered" evidence="9">
    <location>
        <begin position="314"/>
        <end position="334"/>
    </location>
</feature>
<dbReference type="GO" id="GO:0000139">
    <property type="term" value="C:Golgi membrane"/>
    <property type="evidence" value="ECO:0007669"/>
    <property type="project" value="UniProtKB-SubCell"/>
</dbReference>
<evidence type="ECO:0000256" key="7">
    <source>
        <dbReference type="ARBA" id="ARBA00023136"/>
    </source>
</evidence>
<dbReference type="Pfam" id="PF10191">
    <property type="entry name" value="COG7"/>
    <property type="match status" value="1"/>
</dbReference>
<evidence type="ECO:0000256" key="5">
    <source>
        <dbReference type="ARBA" id="ARBA00022927"/>
    </source>
</evidence>
<keyword evidence="11" id="KW-1185">Reference proteome</keyword>